<gene>
    <name evidence="3" type="ORF">SAMN02910429_00415</name>
</gene>
<dbReference type="InterPro" id="IPR029787">
    <property type="entry name" value="Nucleotide_cyclase"/>
</dbReference>
<protein>
    <submittedName>
        <fullName evidence="3">GGDEF domain-containing protein, diguanylate cyclase (C-di-GMP synthetase) or its enzymatically inactive variants</fullName>
    </submittedName>
</protein>
<keyword evidence="4" id="KW-1185">Reference proteome</keyword>
<dbReference type="EMBL" id="FOGW01000005">
    <property type="protein sequence ID" value="SER54422.1"/>
    <property type="molecule type" value="Genomic_DNA"/>
</dbReference>
<organism evidence="3 4">
    <name type="scientific">Lachnobacterium bovis</name>
    <dbReference type="NCBI Taxonomy" id="140626"/>
    <lineage>
        <taxon>Bacteria</taxon>
        <taxon>Bacillati</taxon>
        <taxon>Bacillota</taxon>
        <taxon>Clostridia</taxon>
        <taxon>Lachnospirales</taxon>
        <taxon>Lachnospiraceae</taxon>
        <taxon>Lachnobacterium</taxon>
    </lineage>
</organism>
<dbReference type="SUPFAM" id="SSF55073">
    <property type="entry name" value="Nucleotide cyclase"/>
    <property type="match status" value="1"/>
</dbReference>
<reference evidence="4" key="1">
    <citation type="submission" date="2016-10" db="EMBL/GenBank/DDBJ databases">
        <authorList>
            <person name="Varghese N."/>
            <person name="Submissions S."/>
        </authorList>
    </citation>
    <scope>NUCLEOTIDE SEQUENCE [LARGE SCALE GENOMIC DNA]</scope>
    <source>
        <strain evidence="4">S1b</strain>
    </source>
</reference>
<dbReference type="Proteomes" id="UP000182471">
    <property type="component" value="Unassembled WGS sequence"/>
</dbReference>
<feature type="transmembrane region" description="Helical" evidence="1">
    <location>
        <begin position="109"/>
        <end position="130"/>
    </location>
</feature>
<feature type="transmembrane region" description="Helical" evidence="1">
    <location>
        <begin position="6"/>
        <end position="23"/>
    </location>
</feature>
<accession>A0A1H9Q211</accession>
<feature type="transmembrane region" description="Helical" evidence="1">
    <location>
        <begin position="78"/>
        <end position="97"/>
    </location>
</feature>
<evidence type="ECO:0000259" key="2">
    <source>
        <dbReference type="Pfam" id="PF00990"/>
    </source>
</evidence>
<proteinExistence type="predicted"/>
<evidence type="ECO:0000313" key="4">
    <source>
        <dbReference type="Proteomes" id="UP000182471"/>
    </source>
</evidence>
<evidence type="ECO:0000256" key="1">
    <source>
        <dbReference type="SAM" id="Phobius"/>
    </source>
</evidence>
<dbReference type="Pfam" id="PF00990">
    <property type="entry name" value="GGDEF"/>
    <property type="match status" value="1"/>
</dbReference>
<dbReference type="InterPro" id="IPR043128">
    <property type="entry name" value="Rev_trsase/Diguanyl_cyclase"/>
</dbReference>
<dbReference type="RefSeq" id="WP_022747871.1">
    <property type="nucleotide sequence ID" value="NZ_FOGW01000005.1"/>
</dbReference>
<feature type="transmembrane region" description="Helical" evidence="1">
    <location>
        <begin position="142"/>
        <end position="163"/>
    </location>
</feature>
<evidence type="ECO:0000313" key="3">
    <source>
        <dbReference type="EMBL" id="SER54422.1"/>
    </source>
</evidence>
<keyword evidence="1" id="KW-1133">Transmembrane helix</keyword>
<dbReference type="InterPro" id="IPR000160">
    <property type="entry name" value="GGDEF_dom"/>
</dbReference>
<sequence length="383" mass="44724">MKYNINFDLCAIIINVFSIYILVNRKDMKRNYNKVFLTQIILAVFSCMFDILSATAIMNKNYDKIVICTFTSFYNLTHSLIPFMSIVYVILLSGVILKEKYDKLRNFCIAIPISIIVGLLSVNGIYHFVFSIDNHLEYHRGPMLYVIYVCEFFYVIQGIYYLLRYGSAIPIGKRISVYMLIIFSIGSVMYQFFFPDVLIELFAEAITSGAILFCTEDGFDVINPITNIYNKTAFMEDNSIYYNLNREYTVFGIKILDFDRVKLRYGNPNTEKMLKEIGVKLVSIADDEVVYDLDNGVFAVLIRKHTDYRIHKIENEIKQMFENGWKYEKITVYLKIQINKIFVPDDADCVTTLINKIQTRQVTFNKESDMVGNNEKKLIYYVQ</sequence>
<feature type="transmembrane region" description="Helical" evidence="1">
    <location>
        <begin position="35"/>
        <end position="58"/>
    </location>
</feature>
<keyword evidence="1" id="KW-0472">Membrane</keyword>
<dbReference type="OrthoDB" id="2039528at2"/>
<dbReference type="Gene3D" id="3.30.70.270">
    <property type="match status" value="1"/>
</dbReference>
<feature type="domain" description="GGDEF" evidence="2">
    <location>
        <begin position="224"/>
        <end position="358"/>
    </location>
</feature>
<dbReference type="AlphaFoldDB" id="A0A1H9Q211"/>
<name>A0A1H9Q211_9FIRM</name>
<feature type="transmembrane region" description="Helical" evidence="1">
    <location>
        <begin position="175"/>
        <end position="194"/>
    </location>
</feature>
<keyword evidence="1" id="KW-0812">Transmembrane</keyword>